<dbReference type="Proteomes" id="UP000886998">
    <property type="component" value="Unassembled WGS sequence"/>
</dbReference>
<dbReference type="PANTHER" id="PTHR46599:SF3">
    <property type="entry name" value="PIGGYBAC TRANSPOSABLE ELEMENT-DERIVED PROTEIN 4"/>
    <property type="match status" value="1"/>
</dbReference>
<comment type="caution">
    <text evidence="2">The sequence shown here is derived from an EMBL/GenBank/DDBJ whole genome shotgun (WGS) entry which is preliminary data.</text>
</comment>
<proteinExistence type="predicted"/>
<sequence length="216" mass="25488">MPVRKFIWILGNIHLNDNNLMPKKSEKNFDKLYKVRPLLLDHLSEMFLKVFKPGQKQAIDESMIKFKGRSSLKQYMPKKPIKRGYKVWMRCDSSRFACEFQIYTGKTEEVERNLGERVIRILSKKLLGKNHVLFFDNYFTSYDLLKHLETQNITACGTVNMSRKNLPKNLLEDKKMKRGDFDWSVSNDEITCIKWKDKRIVHILFLMATKSCEIGG</sequence>
<dbReference type="Pfam" id="PF13843">
    <property type="entry name" value="DDE_Tnp_1_7"/>
    <property type="match status" value="1"/>
</dbReference>
<dbReference type="PANTHER" id="PTHR46599">
    <property type="entry name" value="PIGGYBAC TRANSPOSABLE ELEMENT-DERIVED PROTEIN 4"/>
    <property type="match status" value="1"/>
</dbReference>
<evidence type="ECO:0000313" key="2">
    <source>
        <dbReference type="EMBL" id="GFS37534.1"/>
    </source>
</evidence>
<dbReference type="AlphaFoldDB" id="A0A8X6MBF9"/>
<name>A0A8X6MBF9_9ARAC</name>
<accession>A0A8X6MBF9</accession>
<keyword evidence="3" id="KW-1185">Reference proteome</keyword>
<dbReference type="InterPro" id="IPR029526">
    <property type="entry name" value="PGBD"/>
</dbReference>
<gene>
    <name evidence="2" type="primary">X975_20420</name>
    <name evidence="2" type="ORF">TNIN_290431</name>
</gene>
<evidence type="ECO:0000259" key="1">
    <source>
        <dbReference type="Pfam" id="PF13843"/>
    </source>
</evidence>
<evidence type="ECO:0000313" key="3">
    <source>
        <dbReference type="Proteomes" id="UP000886998"/>
    </source>
</evidence>
<dbReference type="EMBL" id="BMAV01024983">
    <property type="protein sequence ID" value="GFS37534.1"/>
    <property type="molecule type" value="Genomic_DNA"/>
</dbReference>
<protein>
    <submittedName>
        <fullName evidence="2">PiggyBac transposable element-derived protein 4</fullName>
    </submittedName>
</protein>
<dbReference type="OrthoDB" id="6433867at2759"/>
<reference evidence="2" key="1">
    <citation type="submission" date="2020-08" db="EMBL/GenBank/DDBJ databases">
        <title>Multicomponent nature underlies the extraordinary mechanical properties of spider dragline silk.</title>
        <authorList>
            <person name="Kono N."/>
            <person name="Nakamura H."/>
            <person name="Mori M."/>
            <person name="Yoshida Y."/>
            <person name="Ohtoshi R."/>
            <person name="Malay A.D."/>
            <person name="Moran D.A.P."/>
            <person name="Tomita M."/>
            <person name="Numata K."/>
            <person name="Arakawa K."/>
        </authorList>
    </citation>
    <scope>NUCLEOTIDE SEQUENCE</scope>
</reference>
<feature type="domain" description="PiggyBac transposable element-derived protein" evidence="1">
    <location>
        <begin position="1"/>
        <end position="210"/>
    </location>
</feature>
<feature type="non-terminal residue" evidence="2">
    <location>
        <position position="216"/>
    </location>
</feature>
<organism evidence="2 3">
    <name type="scientific">Trichonephila inaurata madagascariensis</name>
    <dbReference type="NCBI Taxonomy" id="2747483"/>
    <lineage>
        <taxon>Eukaryota</taxon>
        <taxon>Metazoa</taxon>
        <taxon>Ecdysozoa</taxon>
        <taxon>Arthropoda</taxon>
        <taxon>Chelicerata</taxon>
        <taxon>Arachnida</taxon>
        <taxon>Araneae</taxon>
        <taxon>Araneomorphae</taxon>
        <taxon>Entelegynae</taxon>
        <taxon>Araneoidea</taxon>
        <taxon>Nephilidae</taxon>
        <taxon>Trichonephila</taxon>
        <taxon>Trichonephila inaurata</taxon>
    </lineage>
</organism>